<dbReference type="Gene3D" id="2.60.120.620">
    <property type="entry name" value="q2cbj1_9rhob like domain"/>
    <property type="match status" value="1"/>
</dbReference>
<keyword evidence="5" id="KW-0677">Repeat</keyword>
<comment type="caution">
    <text evidence="11">The sequence shown here is derived from an EMBL/GenBank/DDBJ whole genome shotgun (WGS) entry which is preliminary data.</text>
</comment>
<reference evidence="11" key="1">
    <citation type="submission" date="2020-03" db="EMBL/GenBank/DDBJ databases">
        <title>Castanea mollissima Vanexum genome sequencing.</title>
        <authorList>
            <person name="Staton M."/>
        </authorList>
    </citation>
    <scope>NUCLEOTIDE SEQUENCE</scope>
    <source>
        <tissue evidence="11">Leaf</tissue>
    </source>
</reference>
<keyword evidence="4" id="KW-0479">Metal-binding</keyword>
<evidence type="ECO:0000256" key="2">
    <source>
        <dbReference type="ARBA" id="ARBA00001962"/>
    </source>
</evidence>
<sequence>MRWGGSKRGRILRKNDVKGVGEGTAAGSEMRPTTNLGEAGASEHAGGGDWVDAITSGGNHRSEAGGREESGSRETLKDKVEDFFDCQFDLFIEFTGLISWTSGASIGWHSDDNRPYLKQRDFTAVCYLNSYGGDFKGGLFHFKDGEPTTIKPLAGDVAIFTADSSNIHSVDEIADGERLTLTLWFSRDASHDEDARLVSLLSQSLTF</sequence>
<name>A0A8J4Q3W1_9ROSI</name>
<evidence type="ECO:0000256" key="8">
    <source>
        <dbReference type="ARBA" id="ARBA00023004"/>
    </source>
</evidence>
<comment type="cofactor">
    <cofactor evidence="1">
        <name>L-ascorbate</name>
        <dbReference type="ChEBI" id="CHEBI:38290"/>
    </cofactor>
</comment>
<dbReference type="SMART" id="SM00702">
    <property type="entry name" value="P4Hc"/>
    <property type="match status" value="1"/>
</dbReference>
<comment type="cofactor">
    <cofactor evidence="2">
        <name>Fe cation</name>
        <dbReference type="ChEBI" id="CHEBI:24875"/>
    </cofactor>
</comment>
<evidence type="ECO:0000256" key="5">
    <source>
        <dbReference type="ARBA" id="ARBA00022737"/>
    </source>
</evidence>
<feature type="compositionally biased region" description="Basic and acidic residues" evidence="9">
    <location>
        <begin position="60"/>
        <end position="74"/>
    </location>
</feature>
<evidence type="ECO:0000313" key="11">
    <source>
        <dbReference type="EMBL" id="KAF3944520.1"/>
    </source>
</evidence>
<dbReference type="Proteomes" id="UP000737018">
    <property type="component" value="Unassembled WGS sequence"/>
</dbReference>
<dbReference type="InterPro" id="IPR044862">
    <property type="entry name" value="Pro_4_hyd_alph_FE2OG_OXY"/>
</dbReference>
<dbReference type="InterPro" id="IPR005123">
    <property type="entry name" value="Oxoglu/Fe-dep_dioxygenase_dom"/>
</dbReference>
<dbReference type="InterPro" id="IPR006620">
    <property type="entry name" value="Pro_4_hyd_alph"/>
</dbReference>
<gene>
    <name evidence="11" type="ORF">CMV_029021</name>
</gene>
<keyword evidence="12" id="KW-1185">Reference proteome</keyword>
<dbReference type="EMBL" id="JRKL02012595">
    <property type="protein sequence ID" value="KAF3944520.1"/>
    <property type="molecule type" value="Genomic_DNA"/>
</dbReference>
<evidence type="ECO:0000256" key="4">
    <source>
        <dbReference type="ARBA" id="ARBA00022723"/>
    </source>
</evidence>
<dbReference type="PANTHER" id="PTHR14049">
    <property type="entry name" value="LEPRECAN 1"/>
    <property type="match status" value="1"/>
</dbReference>
<dbReference type="GO" id="GO:0032963">
    <property type="term" value="P:collagen metabolic process"/>
    <property type="evidence" value="ECO:0007669"/>
    <property type="project" value="InterPro"/>
</dbReference>
<feature type="domain" description="Fe2OG dioxygenase" evidence="10">
    <location>
        <begin position="82"/>
        <end position="187"/>
    </location>
</feature>
<dbReference type="InterPro" id="IPR039575">
    <property type="entry name" value="P3H"/>
</dbReference>
<keyword evidence="6" id="KW-0223">Dioxygenase</keyword>
<protein>
    <recommendedName>
        <fullName evidence="3">procollagen-proline 3-dioxygenase</fullName>
        <ecNumber evidence="3">1.14.11.7</ecNumber>
    </recommendedName>
</protein>
<evidence type="ECO:0000256" key="7">
    <source>
        <dbReference type="ARBA" id="ARBA00023002"/>
    </source>
</evidence>
<organism evidence="11 12">
    <name type="scientific">Castanea mollissima</name>
    <name type="common">Chinese chestnut</name>
    <dbReference type="NCBI Taxonomy" id="60419"/>
    <lineage>
        <taxon>Eukaryota</taxon>
        <taxon>Viridiplantae</taxon>
        <taxon>Streptophyta</taxon>
        <taxon>Embryophyta</taxon>
        <taxon>Tracheophyta</taxon>
        <taxon>Spermatophyta</taxon>
        <taxon>Magnoliopsida</taxon>
        <taxon>eudicotyledons</taxon>
        <taxon>Gunneridae</taxon>
        <taxon>Pentapetalae</taxon>
        <taxon>rosids</taxon>
        <taxon>fabids</taxon>
        <taxon>Fagales</taxon>
        <taxon>Fagaceae</taxon>
        <taxon>Castanea</taxon>
    </lineage>
</organism>
<dbReference type="EC" id="1.14.11.7" evidence="3"/>
<feature type="region of interest" description="Disordered" evidence="9">
    <location>
        <begin position="1"/>
        <end position="74"/>
    </location>
</feature>
<dbReference type="PROSITE" id="PS51471">
    <property type="entry name" value="FE2OG_OXY"/>
    <property type="match status" value="1"/>
</dbReference>
<proteinExistence type="predicted"/>
<evidence type="ECO:0000259" key="10">
    <source>
        <dbReference type="PROSITE" id="PS51471"/>
    </source>
</evidence>
<evidence type="ECO:0000313" key="12">
    <source>
        <dbReference type="Proteomes" id="UP000737018"/>
    </source>
</evidence>
<evidence type="ECO:0000256" key="3">
    <source>
        <dbReference type="ARBA" id="ARBA00012262"/>
    </source>
</evidence>
<evidence type="ECO:0000256" key="9">
    <source>
        <dbReference type="SAM" id="MobiDB-lite"/>
    </source>
</evidence>
<dbReference type="GO" id="GO:0005506">
    <property type="term" value="F:iron ion binding"/>
    <property type="evidence" value="ECO:0007669"/>
    <property type="project" value="InterPro"/>
</dbReference>
<dbReference type="Pfam" id="PF13640">
    <property type="entry name" value="2OG-FeII_Oxy_3"/>
    <property type="match status" value="1"/>
</dbReference>
<dbReference type="AlphaFoldDB" id="A0A8J4Q3W1"/>
<evidence type="ECO:0000256" key="6">
    <source>
        <dbReference type="ARBA" id="ARBA00022964"/>
    </source>
</evidence>
<dbReference type="OrthoDB" id="1721915at2759"/>
<keyword evidence="7" id="KW-0560">Oxidoreductase</keyword>
<keyword evidence="8" id="KW-0408">Iron</keyword>
<dbReference type="GO" id="GO:0031418">
    <property type="term" value="F:L-ascorbic acid binding"/>
    <property type="evidence" value="ECO:0007669"/>
    <property type="project" value="InterPro"/>
</dbReference>
<evidence type="ECO:0000256" key="1">
    <source>
        <dbReference type="ARBA" id="ARBA00001961"/>
    </source>
</evidence>
<accession>A0A8J4Q3W1</accession>
<dbReference type="PANTHER" id="PTHR14049:SF9">
    <property type="entry name" value="PROCOLLAGEN-PROLINE 3-DIOXYGENASE"/>
    <property type="match status" value="1"/>
</dbReference>
<feature type="compositionally biased region" description="Basic residues" evidence="9">
    <location>
        <begin position="1"/>
        <end position="12"/>
    </location>
</feature>
<dbReference type="GO" id="GO:0019797">
    <property type="term" value="F:procollagen-proline 3-dioxygenase activity"/>
    <property type="evidence" value="ECO:0007669"/>
    <property type="project" value="UniProtKB-EC"/>
</dbReference>